<protein>
    <recommendedName>
        <fullName evidence="7">Rhodopsin domain-containing protein</fullName>
    </recommendedName>
</protein>
<evidence type="ECO:0000256" key="2">
    <source>
        <dbReference type="ARBA" id="ARBA00022692"/>
    </source>
</evidence>
<sequence length="543" mass="60122">MKLELDERVHGSVNYEYLDARDAAQQDNRGPEIDVTLWVLTSTSSLFLALRLYCKSYRHKDFWWDDWILILSWILLLANSVVMTVSVSLGFGMHLLDIPFVNREKLLLLGSLSTTFSTLSAVLSKTSFGLTLLRLTQVGYDKTRVFVWVIMVSMNVLMFCDALYSWVECQPSRKHWEIFTDGTCWSPDVAVKFGIAAGAYSGCMDVIMAILPWRIIWETRMERKEKIGVLVAMSMGLCAGAAAFAKCSQIPQISFFDETCMSSTVNLRPSNHTGASLVIWGAAEPAVTIVGASIPALRVLLTDFKHFTQRRLSEQSESQGSNFEFWDDGSRQSRRSLFKWDIFGSSKSVKSSQRTGTASSMSCSNTATLAPPAGRAAHLWIPDSTESSPTFNCEVFGVSETARLGDATQKASIAVPKPIRPALSHKHPNLSQQLEDFLWSRSNSYAGTFSDSIYEGGTSPVVNTVTISHGKSARAIKNRLLGAKKHVESVSKVVTKNCSDRDAWSQSSILEDGRSDKGPLLLHSGAPDRFVVVQTTEITVDFE</sequence>
<comment type="similarity">
    <text evidence="5">Belongs to the SAT4 family.</text>
</comment>
<evidence type="ECO:0000256" key="3">
    <source>
        <dbReference type="ARBA" id="ARBA00022989"/>
    </source>
</evidence>
<dbReference type="AlphaFoldDB" id="A0AAD9SLL4"/>
<comment type="caution">
    <text evidence="8">The sequence shown here is derived from an EMBL/GenBank/DDBJ whole genome shotgun (WGS) entry which is preliminary data.</text>
</comment>
<dbReference type="InterPro" id="IPR052337">
    <property type="entry name" value="SAT4-like"/>
</dbReference>
<feature type="transmembrane region" description="Helical" evidence="6">
    <location>
        <begin position="145"/>
        <end position="167"/>
    </location>
</feature>
<evidence type="ECO:0000313" key="9">
    <source>
        <dbReference type="Proteomes" id="UP001265746"/>
    </source>
</evidence>
<evidence type="ECO:0000259" key="7">
    <source>
        <dbReference type="Pfam" id="PF20684"/>
    </source>
</evidence>
<dbReference type="PANTHER" id="PTHR33048:SF42">
    <property type="entry name" value="INTEGRAL MEMBRANE PROTEIN"/>
    <property type="match status" value="1"/>
</dbReference>
<keyword evidence="2 6" id="KW-0812">Transmembrane</keyword>
<dbReference type="GO" id="GO:0016020">
    <property type="term" value="C:membrane"/>
    <property type="evidence" value="ECO:0007669"/>
    <property type="project" value="UniProtKB-SubCell"/>
</dbReference>
<dbReference type="PANTHER" id="PTHR33048">
    <property type="entry name" value="PTH11-LIKE INTEGRAL MEMBRANE PROTEIN (AFU_ORTHOLOGUE AFUA_5G11245)"/>
    <property type="match status" value="1"/>
</dbReference>
<feature type="transmembrane region" description="Helical" evidence="6">
    <location>
        <begin position="195"/>
        <end position="215"/>
    </location>
</feature>
<evidence type="ECO:0000256" key="5">
    <source>
        <dbReference type="ARBA" id="ARBA00038359"/>
    </source>
</evidence>
<keyword evidence="4 6" id="KW-0472">Membrane</keyword>
<proteinExistence type="inferred from homology"/>
<feature type="transmembrane region" description="Helical" evidence="6">
    <location>
        <begin position="66"/>
        <end position="86"/>
    </location>
</feature>
<keyword evidence="9" id="KW-1185">Reference proteome</keyword>
<reference evidence="8" key="1">
    <citation type="submission" date="2023-06" db="EMBL/GenBank/DDBJ databases">
        <authorList>
            <person name="Noh H."/>
        </authorList>
    </citation>
    <scope>NUCLEOTIDE SEQUENCE</scope>
    <source>
        <strain evidence="8">DUCC20226</strain>
    </source>
</reference>
<feature type="transmembrane region" description="Helical" evidence="6">
    <location>
        <begin position="35"/>
        <end position="54"/>
    </location>
</feature>
<comment type="subcellular location">
    <subcellularLocation>
        <location evidence="1">Membrane</location>
        <topology evidence="1">Multi-pass membrane protein</topology>
    </subcellularLocation>
</comment>
<feature type="transmembrane region" description="Helical" evidence="6">
    <location>
        <begin position="227"/>
        <end position="245"/>
    </location>
</feature>
<name>A0AAD9SLL4_PHOAM</name>
<evidence type="ECO:0000256" key="6">
    <source>
        <dbReference type="SAM" id="Phobius"/>
    </source>
</evidence>
<evidence type="ECO:0000256" key="4">
    <source>
        <dbReference type="ARBA" id="ARBA00023136"/>
    </source>
</evidence>
<feature type="domain" description="Rhodopsin" evidence="7">
    <location>
        <begin position="50"/>
        <end position="301"/>
    </location>
</feature>
<dbReference type="EMBL" id="JAUJFL010000002">
    <property type="protein sequence ID" value="KAK2610077.1"/>
    <property type="molecule type" value="Genomic_DNA"/>
</dbReference>
<dbReference type="InterPro" id="IPR049326">
    <property type="entry name" value="Rhodopsin_dom_fungi"/>
</dbReference>
<dbReference type="Proteomes" id="UP001265746">
    <property type="component" value="Unassembled WGS sequence"/>
</dbReference>
<organism evidence="8 9">
    <name type="scientific">Phomopsis amygdali</name>
    <name type="common">Fusicoccum amygdali</name>
    <dbReference type="NCBI Taxonomy" id="1214568"/>
    <lineage>
        <taxon>Eukaryota</taxon>
        <taxon>Fungi</taxon>
        <taxon>Dikarya</taxon>
        <taxon>Ascomycota</taxon>
        <taxon>Pezizomycotina</taxon>
        <taxon>Sordariomycetes</taxon>
        <taxon>Sordariomycetidae</taxon>
        <taxon>Diaporthales</taxon>
        <taxon>Diaporthaceae</taxon>
        <taxon>Diaporthe</taxon>
    </lineage>
</organism>
<evidence type="ECO:0000256" key="1">
    <source>
        <dbReference type="ARBA" id="ARBA00004141"/>
    </source>
</evidence>
<feature type="transmembrane region" description="Helical" evidence="6">
    <location>
        <begin position="106"/>
        <end position="124"/>
    </location>
</feature>
<evidence type="ECO:0000313" key="8">
    <source>
        <dbReference type="EMBL" id="KAK2610077.1"/>
    </source>
</evidence>
<keyword evidence="3 6" id="KW-1133">Transmembrane helix</keyword>
<gene>
    <name evidence="8" type="ORF">N8I77_003534</name>
</gene>
<dbReference type="Pfam" id="PF20684">
    <property type="entry name" value="Fung_rhodopsin"/>
    <property type="match status" value="1"/>
</dbReference>
<accession>A0AAD9SLL4</accession>